<dbReference type="PANTHER" id="PTHR31793:SF27">
    <property type="entry name" value="NOVEL THIOESTERASE SUPERFAMILY DOMAIN AND SAPOSIN A-TYPE DOMAIN CONTAINING PROTEIN (0610012H03RIK)"/>
    <property type="match status" value="1"/>
</dbReference>
<comment type="similarity">
    <text evidence="1">Belongs to the 4-hydroxybenzoyl-CoA thioesterase family.</text>
</comment>
<keyword evidence="2" id="KW-0378">Hydrolase</keyword>
<dbReference type="AlphaFoldDB" id="A0A3E3IIC8"/>
<evidence type="ECO:0000256" key="2">
    <source>
        <dbReference type="ARBA" id="ARBA00022801"/>
    </source>
</evidence>
<evidence type="ECO:0000313" key="3">
    <source>
        <dbReference type="EMBL" id="RGE56008.1"/>
    </source>
</evidence>
<dbReference type="Pfam" id="PF13279">
    <property type="entry name" value="4HBT_2"/>
    <property type="match status" value="1"/>
</dbReference>
<dbReference type="EMBL" id="QVLU01000027">
    <property type="protein sequence ID" value="RGE66806.1"/>
    <property type="molecule type" value="Genomic_DNA"/>
</dbReference>
<organism evidence="4 6">
    <name type="scientific">Eisenbergiella massiliensis</name>
    <dbReference type="NCBI Taxonomy" id="1720294"/>
    <lineage>
        <taxon>Bacteria</taxon>
        <taxon>Bacillati</taxon>
        <taxon>Bacillota</taxon>
        <taxon>Clostridia</taxon>
        <taxon>Lachnospirales</taxon>
        <taxon>Lachnospiraceae</taxon>
        <taxon>Eisenbergiella</taxon>
    </lineage>
</organism>
<dbReference type="RefSeq" id="WP_025490923.1">
    <property type="nucleotide sequence ID" value="NZ_CALBAU010000004.1"/>
</dbReference>
<dbReference type="InterPro" id="IPR050563">
    <property type="entry name" value="4-hydroxybenzoyl-CoA_TE"/>
</dbReference>
<dbReference type="CDD" id="cd00586">
    <property type="entry name" value="4HBT"/>
    <property type="match status" value="1"/>
</dbReference>
<reference evidence="4 6" key="1">
    <citation type="submission" date="2018-08" db="EMBL/GenBank/DDBJ databases">
        <title>A genome reference for cultivated species of the human gut microbiota.</title>
        <authorList>
            <person name="Zou Y."/>
            <person name="Xue W."/>
            <person name="Luo G."/>
        </authorList>
    </citation>
    <scope>NUCLEOTIDE SEQUENCE [LARGE SCALE GENOMIC DNA]</scope>
    <source>
        <strain evidence="4 6">AF26-4BH</strain>
        <strain evidence="3">TF05-5AC</strain>
    </source>
</reference>
<accession>A0A3E3IIC8</accession>
<evidence type="ECO:0000313" key="5">
    <source>
        <dbReference type="Proteomes" id="UP000260812"/>
    </source>
</evidence>
<dbReference type="GO" id="GO:0047617">
    <property type="term" value="F:fatty acyl-CoA hydrolase activity"/>
    <property type="evidence" value="ECO:0007669"/>
    <property type="project" value="TreeGrafter"/>
</dbReference>
<dbReference type="Proteomes" id="UP000260812">
    <property type="component" value="Unassembled WGS sequence"/>
</dbReference>
<dbReference type="PANTHER" id="PTHR31793">
    <property type="entry name" value="4-HYDROXYBENZOYL-COA THIOESTERASE FAMILY MEMBER"/>
    <property type="match status" value="1"/>
</dbReference>
<dbReference type="InterPro" id="IPR029069">
    <property type="entry name" value="HotDog_dom_sf"/>
</dbReference>
<dbReference type="PIRSF" id="PIRSF003230">
    <property type="entry name" value="YbgC"/>
    <property type="match status" value="1"/>
</dbReference>
<dbReference type="Gene3D" id="3.10.129.10">
    <property type="entry name" value="Hotdog Thioesterase"/>
    <property type="match status" value="1"/>
</dbReference>
<gene>
    <name evidence="4" type="ORF">DWY69_23410</name>
    <name evidence="3" type="ORF">DXC51_26565</name>
</gene>
<sequence>MTETKDYVRKVQYYETDRMGIVHHSNYIRWMEEARTDVLEQIGLPYDKIERAGILIPVLGVSCDYRISFRYSEVFRVKVIPEKFNGIKMSLRYEIYGQEDGKLHAAGETSHCFLDRKMKPVHMKRDYPEIYSRLTEYMGVKEEEESL</sequence>
<dbReference type="GeneID" id="97990322"/>
<dbReference type="Proteomes" id="UP000261166">
    <property type="component" value="Unassembled WGS sequence"/>
</dbReference>
<dbReference type="EMBL" id="QVLV01000032">
    <property type="protein sequence ID" value="RGE56008.1"/>
    <property type="molecule type" value="Genomic_DNA"/>
</dbReference>
<dbReference type="SUPFAM" id="SSF54637">
    <property type="entry name" value="Thioesterase/thiol ester dehydrase-isomerase"/>
    <property type="match status" value="1"/>
</dbReference>
<dbReference type="InterPro" id="IPR006684">
    <property type="entry name" value="YbgC/YbaW"/>
</dbReference>
<evidence type="ECO:0000313" key="6">
    <source>
        <dbReference type="Proteomes" id="UP000261166"/>
    </source>
</evidence>
<protein>
    <submittedName>
        <fullName evidence="4">Acyl-CoA thioesterase</fullName>
    </submittedName>
</protein>
<dbReference type="NCBIfam" id="TIGR00051">
    <property type="entry name" value="YbgC/FadM family acyl-CoA thioesterase"/>
    <property type="match status" value="1"/>
</dbReference>
<evidence type="ECO:0000256" key="1">
    <source>
        <dbReference type="ARBA" id="ARBA00005953"/>
    </source>
</evidence>
<dbReference type="OrthoDB" id="9800856at2"/>
<evidence type="ECO:0000313" key="4">
    <source>
        <dbReference type="EMBL" id="RGE66806.1"/>
    </source>
</evidence>
<comment type="caution">
    <text evidence="4">The sequence shown here is derived from an EMBL/GenBank/DDBJ whole genome shotgun (WGS) entry which is preliminary data.</text>
</comment>
<proteinExistence type="inferred from homology"/>
<name>A0A3E3IIC8_9FIRM</name>
<keyword evidence="5" id="KW-1185">Reference proteome</keyword>